<feature type="transmembrane region" description="Helical" evidence="7">
    <location>
        <begin position="200"/>
        <end position="218"/>
    </location>
</feature>
<feature type="transmembrane region" description="Helical" evidence="7">
    <location>
        <begin position="12"/>
        <end position="36"/>
    </location>
</feature>
<dbReference type="InterPro" id="IPR004638">
    <property type="entry name" value="EmrB-like"/>
</dbReference>
<feature type="transmembrane region" description="Helical" evidence="7">
    <location>
        <begin position="168"/>
        <end position="188"/>
    </location>
</feature>
<feature type="transmembrane region" description="Helical" evidence="7">
    <location>
        <begin position="302"/>
        <end position="320"/>
    </location>
</feature>
<dbReference type="EMBL" id="QGSV01000286">
    <property type="protein sequence ID" value="PWU44826.1"/>
    <property type="molecule type" value="Genomic_DNA"/>
</dbReference>
<keyword evidence="2" id="KW-0813">Transport</keyword>
<feature type="domain" description="Major facilitator superfamily (MFS) profile" evidence="8">
    <location>
        <begin position="14"/>
        <end position="456"/>
    </location>
</feature>
<proteinExistence type="predicted"/>
<dbReference type="InterPro" id="IPR020846">
    <property type="entry name" value="MFS_dom"/>
</dbReference>
<evidence type="ECO:0000256" key="2">
    <source>
        <dbReference type="ARBA" id="ARBA00022448"/>
    </source>
</evidence>
<dbReference type="PRINTS" id="PR01036">
    <property type="entry name" value="TCRTETB"/>
</dbReference>
<evidence type="ECO:0000256" key="1">
    <source>
        <dbReference type="ARBA" id="ARBA00004651"/>
    </source>
</evidence>
<keyword evidence="4 7" id="KW-0812">Transmembrane</keyword>
<evidence type="ECO:0000256" key="7">
    <source>
        <dbReference type="SAM" id="Phobius"/>
    </source>
</evidence>
<feature type="transmembrane region" description="Helical" evidence="7">
    <location>
        <begin position="360"/>
        <end position="383"/>
    </location>
</feature>
<dbReference type="OrthoDB" id="9781469at2"/>
<dbReference type="PANTHER" id="PTHR42718">
    <property type="entry name" value="MAJOR FACILITATOR SUPERFAMILY MULTIDRUG TRANSPORTER MFSC"/>
    <property type="match status" value="1"/>
</dbReference>
<keyword evidence="6 7" id="KW-0472">Membrane</keyword>
<comment type="subcellular location">
    <subcellularLocation>
        <location evidence="1">Cell membrane</location>
        <topology evidence="1">Multi-pass membrane protein</topology>
    </subcellularLocation>
</comment>
<dbReference type="NCBIfam" id="TIGR00711">
    <property type="entry name" value="efflux_EmrB"/>
    <property type="match status" value="1"/>
</dbReference>
<dbReference type="Pfam" id="PF07690">
    <property type="entry name" value="MFS_1"/>
    <property type="match status" value="1"/>
</dbReference>
<evidence type="ECO:0000313" key="9">
    <source>
        <dbReference type="EMBL" id="PWU44826.1"/>
    </source>
</evidence>
<evidence type="ECO:0000256" key="6">
    <source>
        <dbReference type="ARBA" id="ARBA00023136"/>
    </source>
</evidence>
<dbReference type="PANTHER" id="PTHR42718:SF46">
    <property type="entry name" value="BLR6921 PROTEIN"/>
    <property type="match status" value="1"/>
</dbReference>
<comment type="caution">
    <text evidence="9">The sequence shown here is derived from an EMBL/GenBank/DDBJ whole genome shotgun (WGS) entry which is preliminary data.</text>
</comment>
<feature type="transmembrane region" description="Helical" evidence="7">
    <location>
        <begin position="429"/>
        <end position="452"/>
    </location>
</feature>
<protein>
    <submittedName>
        <fullName evidence="9">MFS transporter</fullName>
    </submittedName>
</protein>
<keyword evidence="3" id="KW-1003">Cell membrane</keyword>
<gene>
    <name evidence="9" type="ORF">DLJ46_24015</name>
</gene>
<dbReference type="CDD" id="cd17321">
    <property type="entry name" value="MFS_MMR_MDR_like"/>
    <property type="match status" value="1"/>
</dbReference>
<dbReference type="SUPFAM" id="SSF103473">
    <property type="entry name" value="MFS general substrate transporter"/>
    <property type="match status" value="1"/>
</dbReference>
<dbReference type="GO" id="GO:0022857">
    <property type="term" value="F:transmembrane transporter activity"/>
    <property type="evidence" value="ECO:0007669"/>
    <property type="project" value="InterPro"/>
</dbReference>
<evidence type="ECO:0000256" key="4">
    <source>
        <dbReference type="ARBA" id="ARBA00022692"/>
    </source>
</evidence>
<evidence type="ECO:0000256" key="5">
    <source>
        <dbReference type="ARBA" id="ARBA00022989"/>
    </source>
</evidence>
<keyword evidence="10" id="KW-1185">Reference proteome</keyword>
<dbReference type="AlphaFoldDB" id="A0A317JVL3"/>
<dbReference type="Gene3D" id="1.20.1720.10">
    <property type="entry name" value="Multidrug resistance protein D"/>
    <property type="match status" value="1"/>
</dbReference>
<feature type="transmembrane region" description="Helical" evidence="7">
    <location>
        <begin position="268"/>
        <end position="290"/>
    </location>
</feature>
<feature type="transmembrane region" description="Helical" evidence="7">
    <location>
        <begin position="113"/>
        <end position="131"/>
    </location>
</feature>
<accession>A0A317JVL3</accession>
<feature type="transmembrane region" description="Helical" evidence="7">
    <location>
        <begin position="332"/>
        <end position="348"/>
    </location>
</feature>
<dbReference type="RefSeq" id="WP_109946848.1">
    <property type="nucleotide sequence ID" value="NZ_QGSV01000286.1"/>
</dbReference>
<name>A0A317JVL3_9ACTN</name>
<dbReference type="PROSITE" id="PS50850">
    <property type="entry name" value="MFS"/>
    <property type="match status" value="1"/>
</dbReference>
<keyword evidence="5 7" id="KW-1133">Transmembrane helix</keyword>
<dbReference type="InterPro" id="IPR036259">
    <property type="entry name" value="MFS_trans_sf"/>
</dbReference>
<evidence type="ECO:0000256" key="3">
    <source>
        <dbReference type="ARBA" id="ARBA00022475"/>
    </source>
</evidence>
<dbReference type="GO" id="GO:0005886">
    <property type="term" value="C:plasma membrane"/>
    <property type="evidence" value="ECO:0007669"/>
    <property type="project" value="UniProtKB-SubCell"/>
</dbReference>
<dbReference type="InterPro" id="IPR011701">
    <property type="entry name" value="MFS"/>
</dbReference>
<feature type="transmembrane region" description="Helical" evidence="7">
    <location>
        <begin position="138"/>
        <end position="156"/>
    </location>
</feature>
<evidence type="ECO:0000259" key="8">
    <source>
        <dbReference type="PROSITE" id="PS50850"/>
    </source>
</evidence>
<evidence type="ECO:0000313" key="10">
    <source>
        <dbReference type="Proteomes" id="UP000245683"/>
    </source>
</evidence>
<reference evidence="10" key="1">
    <citation type="submission" date="2018-05" db="EMBL/GenBank/DDBJ databases">
        <title>Micromonospora globispora sp. nov. and Micromonospora rugosa sp. nov., isolated from marine sediment.</title>
        <authorList>
            <person name="Carro L."/>
            <person name="Aysel V."/>
            <person name="Cetin D."/>
            <person name="Igual J.M."/>
            <person name="Klenk H.-P."/>
            <person name="Trujillo M.E."/>
            <person name="Sahin N."/>
        </authorList>
    </citation>
    <scope>NUCLEOTIDE SEQUENCE [LARGE SCALE GENOMIC DNA]</scope>
    <source>
        <strain evidence="10">S2904</strain>
    </source>
</reference>
<sequence length="473" mass="49045">MSSKERITVEQRWVLGLTSIGSVMVALDVLVVAAALTTIRQDLGASIEQLEWTVNAYSLSFAMLLVTAAAIGDRWGRRRTFAAGLALFSVASIACALATSVPLLIAARTFQGIGAAVVMPLAMSLLGAAFPPERRGRAIGIFSGLTGLAVLGGPMIGGAVTEGLAWQWIFWINVPVGALAIPLVLRWIPESRGAARRLDPGGAMLITLAVLGVVWGVVRGAAAGWNSPEVIGSFVLGGLLLLGFLAWERRPPQPMVPLTFFRSRAFSAGNAAGFFLTAALFGAVFFLAQFMQAAFGSGPLKAGLQLLPWTATLFLVAPIAGRLVDRIGERPLVVTGLALQAVGMFWISQVSSSTIHYSELVLPLIVAGCGVSMAMPATQSASIGALPREAVGIASGIYSMMRQLGGVAGVAVLAAVFAAAGGYESFTTAFTRALAVCGVLSLLGALAGLGIAMRRSTSPGALVARQEPVRELA</sequence>
<feature type="transmembrane region" description="Helical" evidence="7">
    <location>
        <begin position="230"/>
        <end position="247"/>
    </location>
</feature>
<dbReference type="Gene3D" id="1.20.1250.20">
    <property type="entry name" value="MFS general substrate transporter like domains"/>
    <property type="match status" value="1"/>
</dbReference>
<feature type="transmembrane region" description="Helical" evidence="7">
    <location>
        <begin position="404"/>
        <end position="423"/>
    </location>
</feature>
<feature type="transmembrane region" description="Helical" evidence="7">
    <location>
        <begin position="56"/>
        <end position="72"/>
    </location>
</feature>
<dbReference type="Proteomes" id="UP000245683">
    <property type="component" value="Unassembled WGS sequence"/>
</dbReference>
<organism evidence="9 10">
    <name type="scientific">Micromonospora globispora</name>
    <dbReference type="NCBI Taxonomy" id="1450148"/>
    <lineage>
        <taxon>Bacteria</taxon>
        <taxon>Bacillati</taxon>
        <taxon>Actinomycetota</taxon>
        <taxon>Actinomycetes</taxon>
        <taxon>Micromonosporales</taxon>
        <taxon>Micromonosporaceae</taxon>
        <taxon>Micromonospora</taxon>
    </lineage>
</organism>
<feature type="transmembrane region" description="Helical" evidence="7">
    <location>
        <begin position="84"/>
        <end position="107"/>
    </location>
</feature>